<organism evidence="1 2">
    <name type="scientific">Pyropia yezoensis</name>
    <name type="common">Susabi-nori</name>
    <name type="synonym">Porphyra yezoensis</name>
    <dbReference type="NCBI Taxonomy" id="2788"/>
    <lineage>
        <taxon>Eukaryota</taxon>
        <taxon>Rhodophyta</taxon>
        <taxon>Bangiophyceae</taxon>
        <taxon>Bangiales</taxon>
        <taxon>Bangiaceae</taxon>
        <taxon>Pyropia</taxon>
    </lineage>
</organism>
<dbReference type="EMBL" id="CM020618">
    <property type="protein sequence ID" value="KAK1862174.1"/>
    <property type="molecule type" value="Genomic_DNA"/>
</dbReference>
<dbReference type="Proteomes" id="UP000798662">
    <property type="component" value="Chromosome 1"/>
</dbReference>
<reference evidence="1" key="1">
    <citation type="submission" date="2019-11" db="EMBL/GenBank/DDBJ databases">
        <title>Nori genome reveals adaptations in red seaweeds to the harsh intertidal environment.</title>
        <authorList>
            <person name="Wang D."/>
            <person name="Mao Y."/>
        </authorList>
    </citation>
    <scope>NUCLEOTIDE SEQUENCE</scope>
    <source>
        <tissue evidence="1">Gametophyte</tissue>
    </source>
</reference>
<evidence type="ECO:0000313" key="1">
    <source>
        <dbReference type="EMBL" id="KAK1862174.1"/>
    </source>
</evidence>
<keyword evidence="2" id="KW-1185">Reference proteome</keyword>
<evidence type="ECO:0000313" key="2">
    <source>
        <dbReference type="Proteomes" id="UP000798662"/>
    </source>
</evidence>
<accession>A0ACC3BVZ4</accession>
<protein>
    <submittedName>
        <fullName evidence="1">Uncharacterized protein</fullName>
    </submittedName>
</protein>
<sequence>MDVPGGLPAAAGAPPSPPPPAPPAPPARPPFSIPALRRAVTVLTLTRRFRASPYIAVIALTGGHSWGRANMRARLLPRPPPPPPPPPATPATPPATTTTAANGGGDGAAATPSATTTTSPADAAAAAAARTFPSPYDGAPDVDAVRVAPWAARAAVEALTTTDADGGGGGGGGGGATPASWALLGHLFAGGAVAVVHGTAGEAVTAVLRRSREHLRGGVLLGGMVGGRVVSAAVWDRLVDGPTELETRTALVALLARPPALPALLAAQSASLPSALSASTRSLPGVLRRHGDALAADDGPPAAAAAAAT</sequence>
<proteinExistence type="predicted"/>
<gene>
    <name evidence="1" type="ORF">I4F81_004749</name>
</gene>
<comment type="caution">
    <text evidence="1">The sequence shown here is derived from an EMBL/GenBank/DDBJ whole genome shotgun (WGS) entry which is preliminary data.</text>
</comment>
<name>A0ACC3BVZ4_PYRYE</name>